<accession>A0A377CI71</accession>
<name>A0A377CI71_ECOLX</name>
<organism evidence="1 2">
    <name type="scientific">Escherichia coli</name>
    <dbReference type="NCBI Taxonomy" id="562"/>
    <lineage>
        <taxon>Bacteria</taxon>
        <taxon>Pseudomonadati</taxon>
        <taxon>Pseudomonadota</taxon>
        <taxon>Gammaproteobacteria</taxon>
        <taxon>Enterobacterales</taxon>
        <taxon>Enterobacteriaceae</taxon>
        <taxon>Escherichia</taxon>
    </lineage>
</organism>
<gene>
    <name evidence="1" type="ORF">NCTC10429_03646</name>
</gene>
<protein>
    <submittedName>
        <fullName evidence="1">Uncharacterized protein</fullName>
    </submittedName>
</protein>
<evidence type="ECO:0000313" key="1">
    <source>
        <dbReference type="EMBL" id="STL94400.1"/>
    </source>
</evidence>
<sequence>MPLGEALEQHTGVPVYIRMISAHGRWQRPCLVPHAGRAM</sequence>
<evidence type="ECO:0000313" key="2">
    <source>
        <dbReference type="Proteomes" id="UP000254088"/>
    </source>
</evidence>
<dbReference type="AlphaFoldDB" id="A0A377CI71"/>
<reference evidence="1 2" key="1">
    <citation type="submission" date="2018-06" db="EMBL/GenBank/DDBJ databases">
        <authorList>
            <consortium name="Pathogen Informatics"/>
            <person name="Doyle S."/>
        </authorList>
    </citation>
    <scope>NUCLEOTIDE SEQUENCE [LARGE SCALE GENOMIC DNA]</scope>
    <source>
        <strain evidence="1 2">NCTC10429</strain>
    </source>
</reference>
<dbReference type="Proteomes" id="UP000254088">
    <property type="component" value="Unassembled WGS sequence"/>
</dbReference>
<proteinExistence type="predicted"/>
<dbReference type="EMBL" id="UGEX01000001">
    <property type="protein sequence ID" value="STL94400.1"/>
    <property type="molecule type" value="Genomic_DNA"/>
</dbReference>